<evidence type="ECO:0000256" key="6">
    <source>
        <dbReference type="ARBA" id="ARBA00022777"/>
    </source>
</evidence>
<evidence type="ECO:0000313" key="10">
    <source>
        <dbReference type="EMBL" id="EGX91855.1"/>
    </source>
</evidence>
<dbReference type="SUPFAM" id="SSF53300">
    <property type="entry name" value="vWA-like"/>
    <property type="match status" value="1"/>
</dbReference>
<feature type="compositionally biased region" description="Low complexity" evidence="7">
    <location>
        <begin position="143"/>
        <end position="158"/>
    </location>
</feature>
<dbReference type="OMA" id="NPFNEIA"/>
<feature type="region of interest" description="Disordered" evidence="7">
    <location>
        <begin position="481"/>
        <end position="507"/>
    </location>
</feature>
<dbReference type="PANTHER" id="PTHR47763:SF4">
    <property type="entry name" value="ALPHA-PROTEIN KINASE VWKA"/>
    <property type="match status" value="1"/>
</dbReference>
<keyword evidence="6 10" id="KW-0418">Kinase</keyword>
<dbReference type="RefSeq" id="XP_006671219.1">
    <property type="nucleotide sequence ID" value="XM_006671156.1"/>
</dbReference>
<dbReference type="EMBL" id="JH126402">
    <property type="protein sequence ID" value="EGX91855.1"/>
    <property type="molecule type" value="Genomic_DNA"/>
</dbReference>
<organism evidence="10 11">
    <name type="scientific">Cordyceps militaris (strain CM01)</name>
    <name type="common">Caterpillar fungus</name>
    <dbReference type="NCBI Taxonomy" id="983644"/>
    <lineage>
        <taxon>Eukaryota</taxon>
        <taxon>Fungi</taxon>
        <taxon>Dikarya</taxon>
        <taxon>Ascomycota</taxon>
        <taxon>Pezizomycotina</taxon>
        <taxon>Sordariomycetes</taxon>
        <taxon>Hypocreomycetidae</taxon>
        <taxon>Hypocreales</taxon>
        <taxon>Cordycipitaceae</taxon>
        <taxon>Cordyceps</taxon>
    </lineage>
</organism>
<dbReference type="GO" id="GO:0004674">
    <property type="term" value="F:protein serine/threonine kinase activity"/>
    <property type="evidence" value="ECO:0007669"/>
    <property type="project" value="UniProtKB-KW"/>
</dbReference>
<feature type="region of interest" description="Disordered" evidence="7">
    <location>
        <begin position="1"/>
        <end position="195"/>
    </location>
</feature>
<feature type="domain" description="Alpha-type protein kinase" evidence="9">
    <location>
        <begin position="557"/>
        <end position="773"/>
    </location>
</feature>
<feature type="compositionally biased region" description="Polar residues" evidence="7">
    <location>
        <begin position="172"/>
        <end position="186"/>
    </location>
</feature>
<dbReference type="InterPro" id="IPR002035">
    <property type="entry name" value="VWF_A"/>
</dbReference>
<evidence type="ECO:0000256" key="2">
    <source>
        <dbReference type="ARBA" id="ARBA00022525"/>
    </source>
</evidence>
<proteinExistence type="predicted"/>
<feature type="compositionally biased region" description="Polar residues" evidence="7">
    <location>
        <begin position="32"/>
        <end position="42"/>
    </location>
</feature>
<dbReference type="Gene3D" id="3.30.200.20">
    <property type="entry name" value="Phosphorylase Kinase, domain 1"/>
    <property type="match status" value="1"/>
</dbReference>
<dbReference type="InterPro" id="IPR052969">
    <property type="entry name" value="Thr-specific_kinase-like"/>
</dbReference>
<keyword evidence="2" id="KW-0964">Secreted</keyword>
<keyword evidence="3" id="KW-0723">Serine/threonine-protein kinase</keyword>
<dbReference type="KEGG" id="cmt:CCM_06012"/>
<name>G3JIA5_CORMM</name>
<protein>
    <submittedName>
        <fullName evidence="10">Eukaroytic elongation factor 2 kinase</fullName>
    </submittedName>
</protein>
<dbReference type="PROSITE" id="PS50234">
    <property type="entry name" value="VWFA"/>
    <property type="match status" value="1"/>
</dbReference>
<feature type="compositionally biased region" description="Gly residues" evidence="7">
    <location>
        <begin position="483"/>
        <end position="493"/>
    </location>
</feature>
<dbReference type="eggNOG" id="ENOG502QVA3">
    <property type="taxonomic scope" value="Eukaryota"/>
</dbReference>
<dbReference type="HOGENOM" id="CLU_011332_0_0_1"/>
<dbReference type="SMART" id="SM00811">
    <property type="entry name" value="Alpha_kinase"/>
    <property type="match status" value="1"/>
</dbReference>
<dbReference type="InterPro" id="IPR011009">
    <property type="entry name" value="Kinase-like_dom_sf"/>
</dbReference>
<dbReference type="Pfam" id="PF02816">
    <property type="entry name" value="Alpha_kinase"/>
    <property type="match status" value="1"/>
</dbReference>
<feature type="compositionally biased region" description="Polar residues" evidence="7">
    <location>
        <begin position="126"/>
        <end position="138"/>
    </location>
</feature>
<feature type="domain" description="VWFA" evidence="8">
    <location>
        <begin position="233"/>
        <end position="344"/>
    </location>
</feature>
<dbReference type="InParanoid" id="G3JIA5"/>
<dbReference type="VEuPathDB" id="FungiDB:CCM_06012"/>
<evidence type="ECO:0000313" key="11">
    <source>
        <dbReference type="Proteomes" id="UP000001610"/>
    </source>
</evidence>
<sequence length="901" mass="96978">MKPSRDPSASVTRAELAGQAGLGSLADDLLRQSLTAKPNTSAEGPGSVRKPPSAPPSSASLLRSRNPPTGGPSAADSLLRASVLRTPTASPSSASLLRSRNPPTGGPSAADSLLRASVLRTPTAPPSSASLRRSQNPPTGDPSAADSLLRASLTRAAAVPSAEKPPPYHSGRSASVTRPPSTTTTGPALGRAPLSAAETKSRLTKILTEVERAKAAAPPRDTEGLFRASCSTDLLFLIDTTGSMEPYIDAAKDQVRQIVKDIKEAFLGESDVRIAVVGYKDHYEYPHIEFLDFTTSVTEVRNFLSGLTAGGGSDMPEDVLSGLRQAVNASWKQQTRCLVHIADAPAHGQTLHDLPEEADSYWNPGSEPHGLTHDGLLGQLVKLHVNYCFLRINSSTDRMALQFSRVYGGADVKLSRKNTYHTAAADSLLRARSRAKKTATGTGPLFEEMQLGITYQALRHLVVSTITSSVSRTATRLTLALSGSGGGGSGGGSGPPPRPRGFRGSGLSAVAEERTATGSRASETAVLEKIPPRWNTPGWLDQSLYVDGICMNLANHGADTLQAMMEGDNNIKLGVVQLEIHARSKPFDQGALRVATYAQPAAMTTGFVLKSFKKPEASPAKLIEDMRMQALCKAFAIEFNGLVKSSKPIDFVTTVCLEDKSPTSKGFLSLERFIEGDYVKYNSNGGFVLIDDDNPFNEIAQAFSHFTFERSWGHLLVTDLQGSGNYFTDPAIQTSDVERFKLSDTNLHTNGFKFFFSTHTCKRTCRKLGLLSKGDMLISGKYTFRQLWPVMDPTVCCASKLCRRIIRVATASKSPAYPGCHWCDECFPQLMATRVQVACAASGPKHTFDVSSFYYVSQGEHIPSVCKEHREEDKTVARVVGTELWEATKSPDAKNRSGRGW</sequence>
<reference evidence="10 11" key="1">
    <citation type="journal article" date="2011" name="Genome Biol.">
        <title>Genome sequence of the insect pathogenic fungus Cordyceps militaris, a valued traditional Chinese medicine.</title>
        <authorList>
            <person name="Zheng P."/>
            <person name="Xia Y."/>
            <person name="Xiao G."/>
            <person name="Xiong C."/>
            <person name="Hu X."/>
            <person name="Zhang S."/>
            <person name="Zheng H."/>
            <person name="Huang Y."/>
            <person name="Zhou Y."/>
            <person name="Wang S."/>
            <person name="Zhao G.P."/>
            <person name="Liu X."/>
            <person name="St Leger R.J."/>
            <person name="Wang C."/>
        </authorList>
    </citation>
    <scope>NUCLEOTIDE SEQUENCE [LARGE SCALE GENOMIC DNA]</scope>
    <source>
        <strain evidence="10 11">CM01</strain>
    </source>
</reference>
<gene>
    <name evidence="10" type="ORF">CCM_06012</name>
</gene>
<evidence type="ECO:0000256" key="3">
    <source>
        <dbReference type="ARBA" id="ARBA00022527"/>
    </source>
</evidence>
<evidence type="ECO:0000259" key="8">
    <source>
        <dbReference type="PROSITE" id="PS50234"/>
    </source>
</evidence>
<dbReference type="CDD" id="cd04515">
    <property type="entry name" value="Alpha_kinase"/>
    <property type="match status" value="1"/>
</dbReference>
<dbReference type="OrthoDB" id="301415at2759"/>
<keyword evidence="10" id="KW-0648">Protein biosynthesis</keyword>
<accession>G3JIA5</accession>
<feature type="compositionally biased region" description="Low complexity" evidence="7">
    <location>
        <begin position="84"/>
        <end position="100"/>
    </location>
</feature>
<evidence type="ECO:0000259" key="9">
    <source>
        <dbReference type="PROSITE" id="PS51158"/>
    </source>
</evidence>
<dbReference type="InterPro" id="IPR036465">
    <property type="entry name" value="vWFA_dom_sf"/>
</dbReference>
<dbReference type="GO" id="GO:0003746">
    <property type="term" value="F:translation elongation factor activity"/>
    <property type="evidence" value="ECO:0007669"/>
    <property type="project" value="UniProtKB-KW"/>
</dbReference>
<dbReference type="STRING" id="983644.G3JIA5"/>
<dbReference type="PANTHER" id="PTHR47763">
    <property type="entry name" value="ALPHA-PROTEIN KINASE VWKA"/>
    <property type="match status" value="1"/>
</dbReference>
<evidence type="ECO:0000256" key="4">
    <source>
        <dbReference type="ARBA" id="ARBA00022679"/>
    </source>
</evidence>
<evidence type="ECO:0000256" key="5">
    <source>
        <dbReference type="ARBA" id="ARBA00022729"/>
    </source>
</evidence>
<dbReference type="Gene3D" id="3.20.200.10">
    <property type="entry name" value="MHCK/EF2 kinase"/>
    <property type="match status" value="1"/>
</dbReference>
<dbReference type="InterPro" id="IPR004166">
    <property type="entry name" value="a-kinase_dom"/>
</dbReference>
<keyword evidence="11" id="KW-1185">Reference proteome</keyword>
<dbReference type="Pfam" id="PF25106">
    <property type="entry name" value="VWA_4"/>
    <property type="match status" value="1"/>
</dbReference>
<dbReference type="PROSITE" id="PS51158">
    <property type="entry name" value="ALPHA_KINASE"/>
    <property type="match status" value="1"/>
</dbReference>
<dbReference type="Gene3D" id="3.40.50.410">
    <property type="entry name" value="von Willebrand factor, type A domain"/>
    <property type="match status" value="1"/>
</dbReference>
<feature type="compositionally biased region" description="Low complexity" evidence="7">
    <location>
        <begin position="56"/>
        <end position="68"/>
    </location>
</feature>
<dbReference type="Proteomes" id="UP000001610">
    <property type="component" value="Unassembled WGS sequence"/>
</dbReference>
<dbReference type="GO" id="GO:0005524">
    <property type="term" value="F:ATP binding"/>
    <property type="evidence" value="ECO:0007669"/>
    <property type="project" value="InterPro"/>
</dbReference>
<dbReference type="AlphaFoldDB" id="G3JIA5"/>
<evidence type="ECO:0000256" key="1">
    <source>
        <dbReference type="ARBA" id="ARBA00004613"/>
    </source>
</evidence>
<keyword evidence="4" id="KW-0808">Transferase</keyword>
<comment type="subcellular location">
    <subcellularLocation>
        <location evidence="1">Secreted</location>
    </subcellularLocation>
</comment>
<keyword evidence="5" id="KW-0732">Signal</keyword>
<dbReference type="GeneID" id="18168030"/>
<dbReference type="CDD" id="cd00198">
    <property type="entry name" value="vWFA"/>
    <property type="match status" value="1"/>
</dbReference>
<dbReference type="SUPFAM" id="SSF56112">
    <property type="entry name" value="Protein kinase-like (PK-like)"/>
    <property type="match status" value="1"/>
</dbReference>
<dbReference type="InterPro" id="IPR056861">
    <property type="entry name" value="HMCN1-like_VWA"/>
</dbReference>
<evidence type="ECO:0000256" key="7">
    <source>
        <dbReference type="SAM" id="MobiDB-lite"/>
    </source>
</evidence>
<keyword evidence="10" id="KW-0251">Elongation factor</keyword>